<dbReference type="PANTHER" id="PTHR19446">
    <property type="entry name" value="REVERSE TRANSCRIPTASES"/>
    <property type="match status" value="1"/>
</dbReference>
<dbReference type="EMBL" id="CAJGYO010000013">
    <property type="protein sequence ID" value="CAD6265162.1"/>
    <property type="molecule type" value="Genomic_DNA"/>
</dbReference>
<evidence type="ECO:0000259" key="2">
    <source>
        <dbReference type="PROSITE" id="PS50878"/>
    </source>
</evidence>
<dbReference type="Pfam" id="PF13966">
    <property type="entry name" value="zf-RVT"/>
    <property type="match status" value="1"/>
</dbReference>
<keyword evidence="4" id="KW-1185">Reference proteome</keyword>
<reference evidence="3" key="1">
    <citation type="submission" date="2020-10" db="EMBL/GenBank/DDBJ databases">
        <authorList>
            <person name="Han B."/>
            <person name="Lu T."/>
            <person name="Zhao Q."/>
            <person name="Huang X."/>
            <person name="Zhao Y."/>
        </authorList>
    </citation>
    <scope>NUCLEOTIDE SEQUENCE</scope>
</reference>
<protein>
    <recommendedName>
        <fullName evidence="2">Reverse transcriptase domain-containing protein</fullName>
    </recommendedName>
</protein>
<dbReference type="InterPro" id="IPR000477">
    <property type="entry name" value="RT_dom"/>
</dbReference>
<sequence>MPQNQPAPVTAPAPAPPAPVVVPRRHNSSGVRAKPTVHVRRHSSRLAAKDMGKYVDMTDKAVKKKALENACPRALRLCCPSSAGVSCLETSSQLGFLTSANWLAMLDWVQLRPPWTQCRPSPIASGARGGTLTAWDCNSPSLVTSSVSNNYCLSTTFSSNLSEHSFSVTNVYAPSDHRESAAFLSQLAELAPTFTGPWLPGDFNLIRYSADKNTPVSNASLITAFNDTINDMSLLELPLAGCRFTWSNKRDTPTLDRLDRIFHNIPFGQLFPSSSLQGLTRPTSDHVPILATLSTDIPKSNHFRFENAWLLHPDFLQSVLPAWHQGQTCTDAAGKTRASAKVSTSCGKEDRRLSPDELQIRCQSYERLALELKQRAAYWKQRGKFRAVREGDSNTAFFHAHATTRMRRNNIKSITVNGIQVTNHPAKVQALTDHFRSIMGIPGNTVWHFGCDTLYQDLPKAGDELTLPFTEQEAAAAVRSMNRCSAPGPDGFGPSFYSAAWQTVKEDVIQFLTAFYEENVQLERVNRSHMVLIPKKPDANTVDAFRPICLQNCCVTILSKILTTRLQTQIRNIVDLDQTGFIRGRSITENFVYAMELVQCVHKRRAPTLVIKLDFAKAFDTVNWDALDTIMQARGFSTTLRRWMQQILQSSRSAILVNGCPGPWIGGRRGLRQGDPISPYLFILVADVLQVLIRKSQLIRHPMVDTGYPVLQCADDTLLLVRGELADVQTLRLLLDQFASATGLQNNYNMSTAVPIHMTEEAVLDCVSALGCRREGFLQTYLGLPLSNTKLRLNAFAPQIAKCDRYLAVATTQLAQVLGIMEQHTLAEGRDRRLSMMIKKNGDLNSSLLYKALKTAHSSPDAWTKFVWKNKAPPRVKFFAWLLSQGRIQCKTVLRTKGVVENTVCEACQAAEETPAHIIFGCSYAKQFWGAVRINTEADWPIQATKDIEPPNHIPAKYFTTFLLLCCWHIWKRRNNTVFRTDRTALSSALAACKAEAYLWGARLPRDERHIATVWCSILADAM</sequence>
<comment type="caution">
    <text evidence="3">The sequence shown here is derived from an EMBL/GenBank/DDBJ whole genome shotgun (WGS) entry which is preliminary data.</text>
</comment>
<dbReference type="Pfam" id="PF00078">
    <property type="entry name" value="RVT_1"/>
    <property type="match status" value="1"/>
</dbReference>
<dbReference type="InterPro" id="IPR026960">
    <property type="entry name" value="RVT-Znf"/>
</dbReference>
<dbReference type="InterPro" id="IPR043502">
    <property type="entry name" value="DNA/RNA_pol_sf"/>
</dbReference>
<dbReference type="InterPro" id="IPR036691">
    <property type="entry name" value="Endo/exonu/phosph_ase_sf"/>
</dbReference>
<organism evidence="3 4">
    <name type="scientific">Miscanthus lutarioriparius</name>
    <dbReference type="NCBI Taxonomy" id="422564"/>
    <lineage>
        <taxon>Eukaryota</taxon>
        <taxon>Viridiplantae</taxon>
        <taxon>Streptophyta</taxon>
        <taxon>Embryophyta</taxon>
        <taxon>Tracheophyta</taxon>
        <taxon>Spermatophyta</taxon>
        <taxon>Magnoliopsida</taxon>
        <taxon>Liliopsida</taxon>
        <taxon>Poales</taxon>
        <taxon>Poaceae</taxon>
        <taxon>PACMAD clade</taxon>
        <taxon>Panicoideae</taxon>
        <taxon>Andropogonodae</taxon>
        <taxon>Andropogoneae</taxon>
        <taxon>Saccharinae</taxon>
        <taxon>Miscanthus</taxon>
    </lineage>
</organism>
<evidence type="ECO:0000313" key="4">
    <source>
        <dbReference type="Proteomes" id="UP000604825"/>
    </source>
</evidence>
<dbReference type="SUPFAM" id="SSF56672">
    <property type="entry name" value="DNA/RNA polymerases"/>
    <property type="match status" value="1"/>
</dbReference>
<feature type="region of interest" description="Disordered" evidence="1">
    <location>
        <begin position="1"/>
        <end position="36"/>
    </location>
</feature>
<gene>
    <name evidence="3" type="ORF">NCGR_LOCUS48467</name>
</gene>
<dbReference type="Gene3D" id="3.60.10.10">
    <property type="entry name" value="Endonuclease/exonuclease/phosphatase"/>
    <property type="match status" value="1"/>
</dbReference>
<feature type="domain" description="Reverse transcriptase" evidence="2">
    <location>
        <begin position="514"/>
        <end position="786"/>
    </location>
</feature>
<dbReference type="OrthoDB" id="691633at2759"/>
<name>A0A811R560_9POAL</name>
<evidence type="ECO:0000313" key="3">
    <source>
        <dbReference type="EMBL" id="CAD6265162.1"/>
    </source>
</evidence>
<evidence type="ECO:0000256" key="1">
    <source>
        <dbReference type="SAM" id="MobiDB-lite"/>
    </source>
</evidence>
<dbReference type="Proteomes" id="UP000604825">
    <property type="component" value="Unassembled WGS sequence"/>
</dbReference>
<dbReference type="PROSITE" id="PS50878">
    <property type="entry name" value="RT_POL"/>
    <property type="match status" value="1"/>
</dbReference>
<dbReference type="AlphaFoldDB" id="A0A811R560"/>
<dbReference type="CDD" id="cd01650">
    <property type="entry name" value="RT_nLTR_like"/>
    <property type="match status" value="1"/>
</dbReference>
<feature type="compositionally biased region" description="Pro residues" evidence="1">
    <location>
        <begin position="9"/>
        <end position="20"/>
    </location>
</feature>
<proteinExistence type="predicted"/>
<accession>A0A811R560</accession>
<dbReference type="SUPFAM" id="SSF56219">
    <property type="entry name" value="DNase I-like"/>
    <property type="match status" value="1"/>
</dbReference>